<dbReference type="AlphaFoldDB" id="A0A146K4R9"/>
<organism evidence="1">
    <name type="scientific">Trepomonas sp. PC1</name>
    <dbReference type="NCBI Taxonomy" id="1076344"/>
    <lineage>
        <taxon>Eukaryota</taxon>
        <taxon>Metamonada</taxon>
        <taxon>Diplomonadida</taxon>
        <taxon>Hexamitidae</taxon>
        <taxon>Hexamitinae</taxon>
        <taxon>Trepomonas</taxon>
    </lineage>
</organism>
<protein>
    <submittedName>
        <fullName evidence="1">Uncharacterized protein</fullName>
    </submittedName>
</protein>
<feature type="non-terminal residue" evidence="1">
    <location>
        <position position="110"/>
    </location>
</feature>
<gene>
    <name evidence="1" type="ORF">TPC1_17032</name>
</gene>
<proteinExistence type="predicted"/>
<dbReference type="EMBL" id="GDID01005228">
    <property type="protein sequence ID" value="JAP91378.1"/>
    <property type="molecule type" value="Transcribed_RNA"/>
</dbReference>
<evidence type="ECO:0000313" key="1">
    <source>
        <dbReference type="EMBL" id="JAP91378.1"/>
    </source>
</evidence>
<accession>A0A146K4R9</accession>
<reference evidence="1" key="1">
    <citation type="submission" date="2015-07" db="EMBL/GenBank/DDBJ databases">
        <title>Adaptation to a free-living lifestyle via gene acquisitions in the diplomonad Trepomonas sp. PC1.</title>
        <authorList>
            <person name="Xu F."/>
            <person name="Jerlstrom-Hultqvist J."/>
            <person name="Kolisko M."/>
            <person name="Simpson A.G.B."/>
            <person name="Roger A.J."/>
            <person name="Svard S.G."/>
            <person name="Andersson J.O."/>
        </authorList>
    </citation>
    <scope>NUCLEOTIDE SEQUENCE</scope>
    <source>
        <strain evidence="1">PC1</strain>
    </source>
</reference>
<feature type="non-terminal residue" evidence="1">
    <location>
        <position position="1"/>
    </location>
</feature>
<name>A0A146K4R9_9EUKA</name>
<sequence length="110" mass="12117">AIFALATDAEGRNIIPNCYIQTSSAIYRKNINQLILLLDKSNNADCDVSPVGIDINITFTTSDALPYALDIYATTISDFNYFETESITLSDLPVLPDTIQNFQILVSHAL</sequence>